<evidence type="ECO:0000313" key="3">
    <source>
        <dbReference type="Proteomes" id="UP000192674"/>
    </source>
</evidence>
<organism evidence="2 3">
    <name type="scientific">Kibdelosporangium aridum</name>
    <dbReference type="NCBI Taxonomy" id="2030"/>
    <lineage>
        <taxon>Bacteria</taxon>
        <taxon>Bacillati</taxon>
        <taxon>Actinomycetota</taxon>
        <taxon>Actinomycetes</taxon>
        <taxon>Pseudonocardiales</taxon>
        <taxon>Pseudonocardiaceae</taxon>
        <taxon>Kibdelosporangium</taxon>
    </lineage>
</organism>
<accession>A0A1W2CXP9</accession>
<proteinExistence type="predicted"/>
<protein>
    <submittedName>
        <fullName evidence="2">Uncharacterized protein</fullName>
    </submittedName>
</protein>
<evidence type="ECO:0000313" key="2">
    <source>
        <dbReference type="EMBL" id="SMC90001.1"/>
    </source>
</evidence>
<keyword evidence="3" id="KW-1185">Reference proteome</keyword>
<dbReference type="Proteomes" id="UP000192674">
    <property type="component" value="Unassembled WGS sequence"/>
</dbReference>
<name>A0A1W2CXP9_KIBAR</name>
<dbReference type="RefSeq" id="WP_200825538.1">
    <property type="nucleotide sequence ID" value="NZ_FWXV01000002.1"/>
</dbReference>
<dbReference type="AlphaFoldDB" id="A0A1W2CXP9"/>
<sequence>MSVNLIPVPSYYKYFNSTYRITEDAEGNLYGHRLNLRAAEFDLATDLIDRILFDVHADIDRVNDAEFIDATEAERAYYLRGDGPIFALYDTIKGIREQAEQERRQLGPQERALVTQLRKQTFTMWEDEFARRAAGEEPQNTFHTILPPKQESTSGQTPSADNGEAGE</sequence>
<evidence type="ECO:0000256" key="1">
    <source>
        <dbReference type="SAM" id="MobiDB-lite"/>
    </source>
</evidence>
<dbReference type="EMBL" id="FWXV01000002">
    <property type="protein sequence ID" value="SMC90001.1"/>
    <property type="molecule type" value="Genomic_DNA"/>
</dbReference>
<gene>
    <name evidence="2" type="ORF">SAMN05661093_02626</name>
</gene>
<reference evidence="2 3" key="1">
    <citation type="submission" date="2017-04" db="EMBL/GenBank/DDBJ databases">
        <authorList>
            <person name="Afonso C.L."/>
            <person name="Miller P.J."/>
            <person name="Scott M.A."/>
            <person name="Spackman E."/>
            <person name="Goraichik I."/>
            <person name="Dimitrov K.M."/>
            <person name="Suarez D.L."/>
            <person name="Swayne D.E."/>
        </authorList>
    </citation>
    <scope>NUCLEOTIDE SEQUENCE [LARGE SCALE GENOMIC DNA]</scope>
    <source>
        <strain evidence="2 3">DSM 43828</strain>
    </source>
</reference>
<feature type="region of interest" description="Disordered" evidence="1">
    <location>
        <begin position="132"/>
        <end position="167"/>
    </location>
</feature>
<feature type="compositionally biased region" description="Polar residues" evidence="1">
    <location>
        <begin position="150"/>
        <end position="160"/>
    </location>
</feature>